<feature type="transmembrane region" description="Helical" evidence="5">
    <location>
        <begin position="398"/>
        <end position="419"/>
    </location>
</feature>
<organism evidence="6 7">
    <name type="scientific">Solanum bulbocastanum</name>
    <name type="common">Wild potato</name>
    <dbReference type="NCBI Taxonomy" id="147425"/>
    <lineage>
        <taxon>Eukaryota</taxon>
        <taxon>Viridiplantae</taxon>
        <taxon>Streptophyta</taxon>
        <taxon>Embryophyta</taxon>
        <taxon>Tracheophyta</taxon>
        <taxon>Spermatophyta</taxon>
        <taxon>Magnoliopsida</taxon>
        <taxon>eudicotyledons</taxon>
        <taxon>Gunneridae</taxon>
        <taxon>Pentapetalae</taxon>
        <taxon>asterids</taxon>
        <taxon>lamiids</taxon>
        <taxon>Solanales</taxon>
        <taxon>Solanaceae</taxon>
        <taxon>Solanoideae</taxon>
        <taxon>Solaneae</taxon>
        <taxon>Solanum</taxon>
    </lineage>
</organism>
<feature type="transmembrane region" description="Helical" evidence="5">
    <location>
        <begin position="58"/>
        <end position="77"/>
    </location>
</feature>
<protein>
    <recommendedName>
        <fullName evidence="8">Tetraspanin family protein</fullName>
    </recommendedName>
</protein>
<feature type="transmembrane region" description="Helical" evidence="5">
    <location>
        <begin position="144"/>
        <end position="163"/>
    </location>
</feature>
<comment type="subcellular location">
    <subcellularLocation>
        <location evidence="1">Membrane</location>
        <topology evidence="1">Multi-pass membrane protein</topology>
    </subcellularLocation>
</comment>
<reference evidence="6 7" key="1">
    <citation type="submission" date="2024-02" db="EMBL/GenBank/DDBJ databases">
        <title>de novo genome assembly of Solanum bulbocastanum strain 11H21.</title>
        <authorList>
            <person name="Hosaka A.J."/>
        </authorList>
    </citation>
    <scope>NUCLEOTIDE SEQUENCE [LARGE SCALE GENOMIC DNA]</scope>
    <source>
        <tissue evidence="6">Young leaves</tissue>
    </source>
</reference>
<evidence type="ECO:0000256" key="3">
    <source>
        <dbReference type="ARBA" id="ARBA00022989"/>
    </source>
</evidence>
<keyword evidence="4 5" id="KW-0472">Membrane</keyword>
<evidence type="ECO:0000313" key="6">
    <source>
        <dbReference type="EMBL" id="KAK6785106.1"/>
    </source>
</evidence>
<dbReference type="InterPro" id="IPR018499">
    <property type="entry name" value="Tetraspanin/Peripherin"/>
</dbReference>
<keyword evidence="3 5" id="KW-1133">Transmembrane helix</keyword>
<evidence type="ECO:0000313" key="7">
    <source>
        <dbReference type="Proteomes" id="UP001371456"/>
    </source>
</evidence>
<name>A0AAN8TJT9_SOLBU</name>
<dbReference type="PANTHER" id="PTHR43592:SF4">
    <property type="entry name" value="CAAX AMINO TERMINAL PROTEASE FAMILY PROTEIN"/>
    <property type="match status" value="1"/>
</dbReference>
<dbReference type="GO" id="GO:0016020">
    <property type="term" value="C:membrane"/>
    <property type="evidence" value="ECO:0007669"/>
    <property type="project" value="UniProtKB-SubCell"/>
</dbReference>
<dbReference type="PANTHER" id="PTHR43592">
    <property type="entry name" value="CAAX AMINO TERMINAL PROTEASE"/>
    <property type="match status" value="1"/>
</dbReference>
<evidence type="ECO:0000256" key="5">
    <source>
        <dbReference type="SAM" id="Phobius"/>
    </source>
</evidence>
<dbReference type="AlphaFoldDB" id="A0AAN8TJT9"/>
<feature type="transmembrane region" description="Helical" evidence="5">
    <location>
        <begin position="89"/>
        <end position="112"/>
    </location>
</feature>
<dbReference type="Pfam" id="PF00335">
    <property type="entry name" value="Tetraspanin"/>
    <property type="match status" value="1"/>
</dbReference>
<comment type="caution">
    <text evidence="6">The sequence shown here is derived from an EMBL/GenBank/DDBJ whole genome shotgun (WGS) entry which is preliminary data.</text>
</comment>
<accession>A0AAN8TJT9</accession>
<evidence type="ECO:0008006" key="8">
    <source>
        <dbReference type="Google" id="ProtNLM"/>
    </source>
</evidence>
<gene>
    <name evidence="6" type="ORF">RDI58_018561</name>
</gene>
<keyword evidence="2 5" id="KW-0812">Transmembrane</keyword>
<evidence type="ECO:0000256" key="2">
    <source>
        <dbReference type="ARBA" id="ARBA00022692"/>
    </source>
</evidence>
<feature type="transmembrane region" description="Helical" evidence="5">
    <location>
        <begin position="365"/>
        <end position="386"/>
    </location>
</feature>
<proteinExistence type="predicted"/>
<evidence type="ECO:0000256" key="1">
    <source>
        <dbReference type="ARBA" id="ARBA00004141"/>
    </source>
</evidence>
<evidence type="ECO:0000256" key="4">
    <source>
        <dbReference type="ARBA" id="ARBA00023136"/>
    </source>
</evidence>
<sequence>MTRMARSCMQSLLKVVNSVIGMVGMALILYALWMFRVWHKQMGPYPPPFFGPDAPAPWFIYATLGLGITLSIVTCSGHIAAETANGCCLYIYMVFVFLLLMIEAAVTVDVFLNRNWQEDFPEDTTGNFDELKHFIKDNFDICKWIGLSVVTVQGLTILLAMILKALGPHQERCYYESDDDYMPDRVPLLKSYVPSSSYVVGDPMYGPKTDAWNIRINSKVGILCRFIGKNSFMCSFRKIFGLMIYDFTDTANLYPSSKCCRKSNYRNMNGLLVRGPAICLSSLKFTQDFHSHLYPSKFFRSTAYPKCNCIKNKVAEVPLPFSPVLNLKSSSLDEIVVKTSGVEGFSVLKSDTPCDRGSLWSSMAFYLFSVHVPLSFGGLSAVTSILHCSALDPQTEALSLVVLQMLELIVVLLLLRYTGNPQYKLCDFFQEKQSTRERNWLLASALGFVFLVVLVFVTSIIADMLVGTKEVNNPILKEILSSGPISITSCILVHTALNDHTFR</sequence>
<feature type="transmembrane region" description="Helical" evidence="5">
    <location>
        <begin position="440"/>
        <end position="467"/>
    </location>
</feature>
<dbReference type="EMBL" id="JBANQN010000007">
    <property type="protein sequence ID" value="KAK6785106.1"/>
    <property type="molecule type" value="Genomic_DNA"/>
</dbReference>
<keyword evidence="7" id="KW-1185">Reference proteome</keyword>
<dbReference type="Proteomes" id="UP001371456">
    <property type="component" value="Unassembled WGS sequence"/>
</dbReference>
<feature type="transmembrane region" description="Helical" evidence="5">
    <location>
        <begin position="12"/>
        <end position="38"/>
    </location>
</feature>